<dbReference type="AlphaFoldDB" id="A0A5P0WJU5"/>
<dbReference type="Pfam" id="PF13151">
    <property type="entry name" value="DUF3990"/>
    <property type="match status" value="1"/>
</dbReference>
<organism evidence="2 3">
    <name type="scientific">Segatella copri</name>
    <dbReference type="NCBI Taxonomy" id="165179"/>
    <lineage>
        <taxon>Bacteria</taxon>
        <taxon>Pseudomonadati</taxon>
        <taxon>Bacteroidota</taxon>
        <taxon>Bacteroidia</taxon>
        <taxon>Bacteroidales</taxon>
        <taxon>Prevotellaceae</taxon>
        <taxon>Segatella</taxon>
    </lineage>
</organism>
<dbReference type="Proteomes" id="UP000358159">
    <property type="component" value="Unassembled WGS sequence"/>
</dbReference>
<reference evidence="2 3" key="1">
    <citation type="submission" date="2019-09" db="EMBL/GenBank/DDBJ databases">
        <title>Distinct polysaccharide growth profiles of human intestinal Prevotella copri isolates.</title>
        <authorList>
            <person name="Fehlner-Peach H."/>
            <person name="Magnabosco C."/>
            <person name="Raghavan V."/>
            <person name="Scher J.U."/>
            <person name="Tett A."/>
            <person name="Cox L.M."/>
            <person name="Gottsegen C."/>
            <person name="Watters A."/>
            <person name="Wiltshire- Gordon J.D."/>
            <person name="Segata N."/>
            <person name="Bonneau R."/>
            <person name="Littman D.R."/>
        </authorList>
    </citation>
    <scope>NUCLEOTIDE SEQUENCE [LARGE SCALE GENOMIC DNA]</scope>
    <source>
        <strain evidence="2 3">BVe41219</strain>
    </source>
</reference>
<dbReference type="InterPro" id="IPR025051">
    <property type="entry name" value="DUF3990"/>
</dbReference>
<gene>
    <name evidence="2" type="ORF">F7D42_02310</name>
    <name evidence="1" type="ORF">NNC68_16310</name>
</gene>
<dbReference type="Proteomes" id="UP001205506">
    <property type="component" value="Unassembled WGS sequence"/>
</dbReference>
<reference evidence="1" key="2">
    <citation type="submission" date="2022-07" db="EMBL/GenBank/DDBJ databases">
        <title>Prevotella copri.</title>
        <authorList>
            <person name="Yang C."/>
        </authorList>
    </citation>
    <scope>NUCLEOTIDE SEQUENCE</scope>
    <source>
        <strain evidence="1">HF1805</strain>
    </source>
</reference>
<protein>
    <submittedName>
        <fullName evidence="2">DUF3990 domain-containing protein</fullName>
    </submittedName>
</protein>
<proteinExistence type="predicted"/>
<dbReference type="EMBL" id="VZAZ01000009">
    <property type="protein sequence ID" value="MQO54559.1"/>
    <property type="molecule type" value="Genomic_DNA"/>
</dbReference>
<sequence length="161" mass="18792">MEKQILYHGSNVIVEHPLVSIGRKDLDFGPGFYLTPLFEQASKWAVRIKTIRRAKQAIVNTYEFALPQDSKVKRFDAYDKEWLDFIVDSRKGKQPWSGYDIIEGGVADDRVIDAVEAYINGYADVEHTLRQLVYHKPNYQICILSQEIVDKYLQFKSYERI</sequence>
<evidence type="ECO:0000313" key="1">
    <source>
        <dbReference type="EMBL" id="MCP9551010.1"/>
    </source>
</evidence>
<dbReference type="RefSeq" id="WP_144151071.1">
    <property type="nucleotide sequence ID" value="NZ_CP146517.1"/>
</dbReference>
<evidence type="ECO:0000313" key="3">
    <source>
        <dbReference type="Proteomes" id="UP000358159"/>
    </source>
</evidence>
<dbReference type="EMBL" id="JANDWU010000090">
    <property type="protein sequence ID" value="MCP9551010.1"/>
    <property type="molecule type" value="Genomic_DNA"/>
</dbReference>
<name>A0A5P0WJU5_9BACT</name>
<comment type="caution">
    <text evidence="2">The sequence shown here is derived from an EMBL/GenBank/DDBJ whole genome shotgun (WGS) entry which is preliminary data.</text>
</comment>
<evidence type="ECO:0000313" key="2">
    <source>
        <dbReference type="EMBL" id="MQO54559.1"/>
    </source>
</evidence>
<accession>A0A5P0WJU5</accession>